<protein>
    <recommendedName>
        <fullName evidence="10">Ig-like domain-containing protein</fullName>
    </recommendedName>
</protein>
<dbReference type="SMART" id="SM00406">
    <property type="entry name" value="IGv"/>
    <property type="match status" value="1"/>
</dbReference>
<dbReference type="InterPro" id="IPR003598">
    <property type="entry name" value="Ig_sub2"/>
</dbReference>
<dbReference type="InterPro" id="IPR036179">
    <property type="entry name" value="Ig-like_dom_sf"/>
</dbReference>
<feature type="domain" description="Ig-like" evidence="10">
    <location>
        <begin position="227"/>
        <end position="320"/>
    </location>
</feature>
<dbReference type="Proteomes" id="UP000005204">
    <property type="component" value="Unassembled WGS sequence"/>
</dbReference>
<feature type="domain" description="Ig-like" evidence="10">
    <location>
        <begin position="132"/>
        <end position="216"/>
    </location>
</feature>
<feature type="domain" description="Ig-like" evidence="10">
    <location>
        <begin position="31"/>
        <end position="122"/>
    </location>
</feature>
<evidence type="ECO:0000256" key="8">
    <source>
        <dbReference type="ARBA" id="ARBA00023319"/>
    </source>
</evidence>
<accession>A0A8R2HL14</accession>
<dbReference type="SUPFAM" id="SSF48726">
    <property type="entry name" value="Immunoglobulin"/>
    <property type="match status" value="3"/>
</dbReference>
<dbReference type="RefSeq" id="XP_021202222.1">
    <property type="nucleotide sequence ID" value="XM_021346547.3"/>
</dbReference>
<evidence type="ECO:0000259" key="10">
    <source>
        <dbReference type="PROSITE" id="PS50835"/>
    </source>
</evidence>
<feature type="chain" id="PRO_5035808598" description="Ig-like domain-containing protein" evidence="9">
    <location>
        <begin position="20"/>
        <end position="386"/>
    </location>
</feature>
<keyword evidence="5" id="KW-0472">Membrane</keyword>
<reference evidence="11" key="2">
    <citation type="submission" date="2022-06" db="UniProtKB">
        <authorList>
            <consortium name="EnsemblMetazoa"/>
        </authorList>
    </citation>
    <scope>IDENTIFICATION</scope>
    <source>
        <strain evidence="11">p50T (Dazao)</strain>
    </source>
</reference>
<name>A0A8R2HL14_BOMMO</name>
<dbReference type="GO" id="GO:0043005">
    <property type="term" value="C:neuron projection"/>
    <property type="evidence" value="ECO:0007669"/>
    <property type="project" value="TreeGrafter"/>
</dbReference>
<dbReference type="Pfam" id="PF07679">
    <property type="entry name" value="I-set"/>
    <property type="match status" value="1"/>
</dbReference>
<dbReference type="Gene3D" id="2.60.40.10">
    <property type="entry name" value="Immunoglobulins"/>
    <property type="match status" value="3"/>
</dbReference>
<evidence type="ECO:0000256" key="3">
    <source>
        <dbReference type="ARBA" id="ARBA00022729"/>
    </source>
</evidence>
<keyword evidence="7" id="KW-0325">Glycoprotein</keyword>
<proteinExistence type="predicted"/>
<dbReference type="PANTHER" id="PTHR12231:SF253">
    <property type="entry name" value="DPR-INTERACTING PROTEIN ETA, ISOFORM B-RELATED"/>
    <property type="match status" value="1"/>
</dbReference>
<evidence type="ECO:0000256" key="7">
    <source>
        <dbReference type="ARBA" id="ARBA00023180"/>
    </source>
</evidence>
<evidence type="ECO:0000256" key="6">
    <source>
        <dbReference type="ARBA" id="ARBA00023157"/>
    </source>
</evidence>
<dbReference type="Pfam" id="PF13927">
    <property type="entry name" value="Ig_3"/>
    <property type="match status" value="1"/>
</dbReference>
<evidence type="ECO:0000256" key="1">
    <source>
        <dbReference type="ARBA" id="ARBA00004236"/>
    </source>
</evidence>
<dbReference type="PANTHER" id="PTHR12231">
    <property type="entry name" value="CTX-RELATED TYPE I TRANSMEMBRANE PROTEIN"/>
    <property type="match status" value="1"/>
</dbReference>
<comment type="subcellular location">
    <subcellularLocation>
        <location evidence="1">Cell membrane</location>
    </subcellularLocation>
</comment>
<evidence type="ECO:0000313" key="11">
    <source>
        <dbReference type="EnsemblMetazoa" id="XP_021202222.1"/>
    </source>
</evidence>
<keyword evidence="6" id="KW-1015">Disulfide bond</keyword>
<organism evidence="11 12">
    <name type="scientific">Bombyx mori</name>
    <name type="common">Silk moth</name>
    <dbReference type="NCBI Taxonomy" id="7091"/>
    <lineage>
        <taxon>Eukaryota</taxon>
        <taxon>Metazoa</taxon>
        <taxon>Ecdysozoa</taxon>
        <taxon>Arthropoda</taxon>
        <taxon>Hexapoda</taxon>
        <taxon>Insecta</taxon>
        <taxon>Pterygota</taxon>
        <taxon>Neoptera</taxon>
        <taxon>Endopterygota</taxon>
        <taxon>Lepidoptera</taxon>
        <taxon>Glossata</taxon>
        <taxon>Ditrysia</taxon>
        <taxon>Bombycoidea</taxon>
        <taxon>Bombycidae</taxon>
        <taxon>Bombycinae</taxon>
        <taxon>Bombyx</taxon>
    </lineage>
</organism>
<evidence type="ECO:0000256" key="4">
    <source>
        <dbReference type="ARBA" id="ARBA00022737"/>
    </source>
</evidence>
<dbReference type="Pfam" id="PF07686">
    <property type="entry name" value="V-set"/>
    <property type="match status" value="1"/>
</dbReference>
<dbReference type="PROSITE" id="PS50835">
    <property type="entry name" value="IG_LIKE"/>
    <property type="match status" value="3"/>
</dbReference>
<dbReference type="InterPro" id="IPR013783">
    <property type="entry name" value="Ig-like_fold"/>
</dbReference>
<dbReference type="InterPro" id="IPR051170">
    <property type="entry name" value="Neural/epithelial_adhesion"/>
</dbReference>
<dbReference type="AlphaFoldDB" id="A0A8R2HL14"/>
<keyword evidence="2" id="KW-1003">Cell membrane</keyword>
<reference evidence="12" key="1">
    <citation type="journal article" date="2008" name="Insect Biochem. Mol. Biol.">
        <title>The genome of a lepidopteran model insect, the silkworm Bombyx mori.</title>
        <authorList>
            <consortium name="International Silkworm Genome Consortium"/>
        </authorList>
    </citation>
    <scope>NUCLEOTIDE SEQUENCE [LARGE SCALE GENOMIC DNA]</scope>
    <source>
        <strain evidence="12">p50T</strain>
    </source>
</reference>
<evidence type="ECO:0000256" key="5">
    <source>
        <dbReference type="ARBA" id="ARBA00023136"/>
    </source>
</evidence>
<dbReference type="SMART" id="SM00409">
    <property type="entry name" value="IG"/>
    <property type="match status" value="3"/>
</dbReference>
<dbReference type="InterPro" id="IPR013098">
    <property type="entry name" value="Ig_I-set"/>
</dbReference>
<evidence type="ECO:0000313" key="12">
    <source>
        <dbReference type="Proteomes" id="UP000005204"/>
    </source>
</evidence>
<dbReference type="EnsemblMetazoa" id="XM_021346547.2">
    <property type="protein sequence ID" value="XP_021202222.1"/>
    <property type="gene ID" value="LOC101735865"/>
</dbReference>
<sequence>MSAISYVCFLLLLVVSVVGAKVLKVKFEDTPKFVGSDTNVTVVIGRDATLTCTVENLQKFKVAWLKVDTQTILTIGNHVITKNHRVSIGKGDQTWSLTIRDIRLSDAGQYMCQLNTEPMTIQTHHLQVSVPPDIINSSSSGEITVREGENVSLHCSASGAPKPTITWRREDLTPMKIGSEVASKWNGVWLNMSSVSRDINGAFLCIATNGVPPSVSKRILLRVMCKPKVHVIQKMIGAYIGDTVNLHCKIEAFPPPVITWIHQDTIKLQNGTKYQVITESKSYKHTVILRVYNVCREDIGSYYCCAENQLGSSKNDVTLYTLATTTMSTSTTERTTTAWIPKSTQPSDAELEVSVDDEGQKYSNEDSFVVVLSQQQMQNIDLSPSS</sequence>
<evidence type="ECO:0000256" key="9">
    <source>
        <dbReference type="SAM" id="SignalP"/>
    </source>
</evidence>
<dbReference type="GeneID" id="101735865"/>
<dbReference type="SMART" id="SM00408">
    <property type="entry name" value="IGc2"/>
    <property type="match status" value="3"/>
</dbReference>
<keyword evidence="3 9" id="KW-0732">Signal</keyword>
<keyword evidence="4" id="KW-0677">Repeat</keyword>
<dbReference type="GO" id="GO:0005886">
    <property type="term" value="C:plasma membrane"/>
    <property type="evidence" value="ECO:0007669"/>
    <property type="project" value="UniProtKB-SubCell"/>
</dbReference>
<dbReference type="InterPro" id="IPR013106">
    <property type="entry name" value="Ig_V-set"/>
</dbReference>
<evidence type="ECO:0000256" key="2">
    <source>
        <dbReference type="ARBA" id="ARBA00022475"/>
    </source>
</evidence>
<keyword evidence="8" id="KW-0393">Immunoglobulin domain</keyword>
<dbReference type="InterPro" id="IPR003599">
    <property type="entry name" value="Ig_sub"/>
</dbReference>
<dbReference type="InterPro" id="IPR007110">
    <property type="entry name" value="Ig-like_dom"/>
</dbReference>
<feature type="signal peptide" evidence="9">
    <location>
        <begin position="1"/>
        <end position="19"/>
    </location>
</feature>
<dbReference type="FunFam" id="2.60.40.10:FF:000328">
    <property type="entry name" value="CLUMA_CG000981, isoform A"/>
    <property type="match status" value="1"/>
</dbReference>
<keyword evidence="12" id="KW-1185">Reference proteome</keyword>